<dbReference type="PANTHER" id="PTHR30294:SF46">
    <property type="entry name" value="ABC TRANSPORTER PERMEASE"/>
    <property type="match status" value="1"/>
</dbReference>
<reference evidence="8 9" key="1">
    <citation type="submission" date="2022-02" db="EMBL/GenBank/DDBJ databases">
        <title>The genome sequence of Shewanella sp. 3B26.</title>
        <authorList>
            <person name="Du J."/>
        </authorList>
    </citation>
    <scope>NUCLEOTIDE SEQUENCE [LARGE SCALE GENOMIC DNA]</scope>
    <source>
        <strain evidence="8 9">3B26</strain>
    </source>
</reference>
<dbReference type="GO" id="GO:0140359">
    <property type="term" value="F:ABC-type transporter activity"/>
    <property type="evidence" value="ECO:0007669"/>
    <property type="project" value="InterPro"/>
</dbReference>
<gene>
    <name evidence="8" type="ORF">MJ923_16270</name>
</gene>
<keyword evidence="3 6" id="KW-0812">Transmembrane</keyword>
<dbReference type="Proteomes" id="UP001297581">
    <property type="component" value="Unassembled WGS sequence"/>
</dbReference>
<comment type="subcellular location">
    <subcellularLocation>
        <location evidence="1">Cell membrane</location>
        <topology evidence="1">Multi-pass membrane protein</topology>
    </subcellularLocation>
</comment>
<evidence type="ECO:0000256" key="1">
    <source>
        <dbReference type="ARBA" id="ARBA00004651"/>
    </source>
</evidence>
<evidence type="ECO:0000256" key="2">
    <source>
        <dbReference type="ARBA" id="ARBA00022475"/>
    </source>
</evidence>
<evidence type="ECO:0000256" key="5">
    <source>
        <dbReference type="ARBA" id="ARBA00023136"/>
    </source>
</evidence>
<accession>A0AAJ1BL67</accession>
<comment type="caution">
    <text evidence="8">The sequence shown here is derived from an EMBL/GenBank/DDBJ whole genome shotgun (WGS) entry which is preliminary data.</text>
</comment>
<sequence>MSLLRLLLSELKAIVSDKAIAVTLFGGVLFYAVLYPLPYLHQVPTEQALVVVDLDNTSLSRTLVRHADASPKIRVAAGAGSIHEAKALIASGDFHGLLVIPKGFKRDLLLGKGATLSYGGDASYFLVYSALVEGLVSAGMDAAKSVQLLGLLSRGESFTGATLKLTPMHLNAVPAYNPSLGYTPYVVPGLFLLILHQTLLIGTGILGAGQWGSAPLVKGQSVSAAAAAPYWTQVSALKLLCGRSLAFGLLYLGFGGFYLGWCYHWYGVSVQSSLAQMLLFALPFLLATLFAGIAASTLFSRRDLPTQVMLLASMPILFVSGFVWPLSLIPEPLVLISKVIPAVPAIFGMLKLNQLGAGFEAVMNEWLILWGLTAAYFVLAFAGLSWRLKPWRH</sequence>
<feature type="transmembrane region" description="Helical" evidence="6">
    <location>
        <begin position="20"/>
        <end position="37"/>
    </location>
</feature>
<evidence type="ECO:0000313" key="9">
    <source>
        <dbReference type="Proteomes" id="UP001297581"/>
    </source>
</evidence>
<name>A0AAJ1BL67_9GAMM</name>
<organism evidence="8 9">
    <name type="scientific">Shewanella zhuhaiensis</name>
    <dbReference type="NCBI Taxonomy" id="2919576"/>
    <lineage>
        <taxon>Bacteria</taxon>
        <taxon>Pseudomonadati</taxon>
        <taxon>Pseudomonadota</taxon>
        <taxon>Gammaproteobacteria</taxon>
        <taxon>Alteromonadales</taxon>
        <taxon>Shewanellaceae</taxon>
        <taxon>Shewanella</taxon>
    </lineage>
</organism>
<dbReference type="InterPro" id="IPR051449">
    <property type="entry name" value="ABC-2_transporter_component"/>
</dbReference>
<feature type="transmembrane region" description="Helical" evidence="6">
    <location>
        <begin position="278"/>
        <end position="299"/>
    </location>
</feature>
<feature type="domain" description="ABC-2 type transporter transmembrane" evidence="7">
    <location>
        <begin position="21"/>
        <end position="381"/>
    </location>
</feature>
<dbReference type="InterPro" id="IPR013525">
    <property type="entry name" value="ABC2_TM"/>
</dbReference>
<dbReference type="GO" id="GO:0005886">
    <property type="term" value="C:plasma membrane"/>
    <property type="evidence" value="ECO:0007669"/>
    <property type="project" value="UniProtKB-SubCell"/>
</dbReference>
<proteinExistence type="predicted"/>
<protein>
    <submittedName>
        <fullName evidence="8">ABC transporter permease</fullName>
    </submittedName>
</protein>
<dbReference type="Gene3D" id="3.40.1710.10">
    <property type="entry name" value="abc type-2 transporter like domain"/>
    <property type="match status" value="1"/>
</dbReference>
<evidence type="ECO:0000256" key="3">
    <source>
        <dbReference type="ARBA" id="ARBA00022692"/>
    </source>
</evidence>
<keyword evidence="5 6" id="KW-0472">Membrane</keyword>
<dbReference type="RefSeq" id="WP_240591980.1">
    <property type="nucleotide sequence ID" value="NZ_JAKUDL010000006.1"/>
</dbReference>
<keyword evidence="9" id="KW-1185">Reference proteome</keyword>
<evidence type="ECO:0000256" key="6">
    <source>
        <dbReference type="SAM" id="Phobius"/>
    </source>
</evidence>
<keyword evidence="2" id="KW-1003">Cell membrane</keyword>
<evidence type="ECO:0000259" key="7">
    <source>
        <dbReference type="Pfam" id="PF12698"/>
    </source>
</evidence>
<dbReference type="EMBL" id="JAKUDL010000006">
    <property type="protein sequence ID" value="MCH4295862.1"/>
    <property type="molecule type" value="Genomic_DNA"/>
</dbReference>
<feature type="transmembrane region" description="Helical" evidence="6">
    <location>
        <begin position="245"/>
        <end position="266"/>
    </location>
</feature>
<keyword evidence="4 6" id="KW-1133">Transmembrane helix</keyword>
<dbReference type="Pfam" id="PF12698">
    <property type="entry name" value="ABC2_membrane_3"/>
    <property type="match status" value="1"/>
</dbReference>
<dbReference type="PANTHER" id="PTHR30294">
    <property type="entry name" value="MEMBRANE COMPONENT OF ABC TRANSPORTER YHHJ-RELATED"/>
    <property type="match status" value="1"/>
</dbReference>
<feature type="transmembrane region" description="Helical" evidence="6">
    <location>
        <begin position="308"/>
        <end position="327"/>
    </location>
</feature>
<evidence type="ECO:0000256" key="4">
    <source>
        <dbReference type="ARBA" id="ARBA00022989"/>
    </source>
</evidence>
<feature type="transmembrane region" description="Helical" evidence="6">
    <location>
        <begin position="366"/>
        <end position="386"/>
    </location>
</feature>
<evidence type="ECO:0000313" key="8">
    <source>
        <dbReference type="EMBL" id="MCH4295862.1"/>
    </source>
</evidence>
<dbReference type="AlphaFoldDB" id="A0AAJ1BL67"/>